<evidence type="ECO:0000313" key="3">
    <source>
        <dbReference type="Proteomes" id="UP000198281"/>
    </source>
</evidence>
<evidence type="ECO:0000256" key="1">
    <source>
        <dbReference type="SAM" id="Phobius"/>
    </source>
</evidence>
<gene>
    <name evidence="2" type="ORF">SAMN06295912_11195</name>
</gene>
<keyword evidence="1" id="KW-1133">Transmembrane helix</keyword>
<accession>A0A239G9M7</accession>
<proteinExistence type="predicted"/>
<dbReference type="RefSeq" id="WP_144033779.1">
    <property type="nucleotide sequence ID" value="NZ_FZOS01000011.1"/>
</dbReference>
<keyword evidence="1" id="KW-0472">Membrane</keyword>
<feature type="transmembrane region" description="Helical" evidence="1">
    <location>
        <begin position="119"/>
        <end position="139"/>
    </location>
</feature>
<evidence type="ECO:0000313" key="2">
    <source>
        <dbReference type="EMBL" id="SNS65801.1"/>
    </source>
</evidence>
<protein>
    <submittedName>
        <fullName evidence="2">Uncharacterized protein</fullName>
    </submittedName>
</protein>
<keyword evidence="1" id="KW-0812">Transmembrane</keyword>
<name>A0A239G9M7_9SPHN</name>
<dbReference type="PROSITE" id="PS51257">
    <property type="entry name" value="PROKAR_LIPOPROTEIN"/>
    <property type="match status" value="1"/>
</dbReference>
<organism evidence="2 3">
    <name type="scientific">Edaphosphingomonas laterariae</name>
    <dbReference type="NCBI Taxonomy" id="861865"/>
    <lineage>
        <taxon>Bacteria</taxon>
        <taxon>Pseudomonadati</taxon>
        <taxon>Pseudomonadota</taxon>
        <taxon>Alphaproteobacteria</taxon>
        <taxon>Sphingomonadales</taxon>
        <taxon>Rhizorhabdaceae</taxon>
        <taxon>Edaphosphingomonas</taxon>
    </lineage>
</organism>
<reference evidence="3" key="1">
    <citation type="submission" date="2017-06" db="EMBL/GenBank/DDBJ databases">
        <authorList>
            <person name="Varghese N."/>
            <person name="Submissions S."/>
        </authorList>
    </citation>
    <scope>NUCLEOTIDE SEQUENCE [LARGE SCALE GENOMIC DNA]</scope>
    <source>
        <strain evidence="3">LNB2</strain>
    </source>
</reference>
<dbReference type="AlphaFoldDB" id="A0A239G9M7"/>
<feature type="transmembrane region" description="Helical" evidence="1">
    <location>
        <begin position="159"/>
        <end position="179"/>
    </location>
</feature>
<dbReference type="Proteomes" id="UP000198281">
    <property type="component" value="Unassembled WGS sequence"/>
</dbReference>
<feature type="transmembrane region" description="Helical" evidence="1">
    <location>
        <begin position="86"/>
        <end position="107"/>
    </location>
</feature>
<sequence>MKRSGGTGCGGPKAAIIAIWLVLACHVPIGPALAQGSNLPVIVDNRHVPTTLESSGLTREAAPGSERFGHSDPTFNPHVYAEMAQILFATLVIAILLESALALIFNWRPFLMYFDRRGVKSVIALAVGWATASVLNLDIVQRLYVAINGPTPGLSVGGLGEFLTGLILAGGSAAVYNILHALGFRQFDRAAEVTPKPATDKAWISVRLKRVVADGPVSVLLSRNGGTPELIGVIRGTRRPPAAWAWAFTDWTRFPTVAGYELPTGTEIALTLKGKNEANQTVESRAETAKVGARAIIDFEVAL</sequence>
<dbReference type="OrthoDB" id="7182985at2"/>
<dbReference type="EMBL" id="FZOS01000011">
    <property type="protein sequence ID" value="SNS65801.1"/>
    <property type="molecule type" value="Genomic_DNA"/>
</dbReference>
<keyword evidence="3" id="KW-1185">Reference proteome</keyword>